<keyword evidence="1" id="KW-0175">Coiled coil</keyword>
<dbReference type="Gramene" id="Kaladp0076s0417.1.v1.1">
    <property type="protein sequence ID" value="Kaladp0076s0417.1.v1.1"/>
    <property type="gene ID" value="Kaladp0076s0417.v1.1"/>
</dbReference>
<dbReference type="PANTHER" id="PTHR36402">
    <property type="entry name" value="EXPRESSED PROTEIN"/>
    <property type="match status" value="1"/>
</dbReference>
<evidence type="ECO:0000256" key="1">
    <source>
        <dbReference type="SAM" id="Coils"/>
    </source>
</evidence>
<accession>A0A7N0UP41</accession>
<dbReference type="EnsemblPlants" id="Kaladp0076s0417.1.v1.1">
    <property type="protein sequence ID" value="Kaladp0076s0417.1.v1.1"/>
    <property type="gene ID" value="Kaladp0076s0417.v1.1"/>
</dbReference>
<evidence type="ECO:0000313" key="3">
    <source>
        <dbReference type="Proteomes" id="UP000594263"/>
    </source>
</evidence>
<organism evidence="2 3">
    <name type="scientific">Kalanchoe fedtschenkoi</name>
    <name type="common">Lavender scallops</name>
    <name type="synonym">South American air plant</name>
    <dbReference type="NCBI Taxonomy" id="63787"/>
    <lineage>
        <taxon>Eukaryota</taxon>
        <taxon>Viridiplantae</taxon>
        <taxon>Streptophyta</taxon>
        <taxon>Embryophyta</taxon>
        <taxon>Tracheophyta</taxon>
        <taxon>Spermatophyta</taxon>
        <taxon>Magnoliopsida</taxon>
        <taxon>eudicotyledons</taxon>
        <taxon>Gunneridae</taxon>
        <taxon>Pentapetalae</taxon>
        <taxon>Saxifragales</taxon>
        <taxon>Crassulaceae</taxon>
        <taxon>Kalanchoe</taxon>
    </lineage>
</organism>
<dbReference type="Proteomes" id="UP000594263">
    <property type="component" value="Unplaced"/>
</dbReference>
<dbReference type="AlphaFoldDB" id="A0A7N0UP41"/>
<proteinExistence type="predicted"/>
<reference evidence="2" key="1">
    <citation type="submission" date="2021-01" db="UniProtKB">
        <authorList>
            <consortium name="EnsemblPlants"/>
        </authorList>
    </citation>
    <scope>IDENTIFICATION</scope>
</reference>
<keyword evidence="3" id="KW-1185">Reference proteome</keyword>
<dbReference type="OMA" id="NWRMKEK"/>
<protein>
    <submittedName>
        <fullName evidence="2">Uncharacterized protein</fullName>
    </submittedName>
</protein>
<sequence>MAVAARSLVKSATGRCSQFQALRWQSSLAAKQHKYHEETHVYENPNKYLGSWNAPRDPKEAEEKLALLRRDYAKKMKETRKVYIHEMEVQRLEKERQDAAKKEAMLKANEERRKLKAAAAEVRAAERKVADEQFRQALIKERAEKLDNWRMKEKQRKMKKKEKNDMLRAQSAAWIEESQLERKIMEAIVDSTPL</sequence>
<dbReference type="PANTHER" id="PTHR36402:SF1">
    <property type="entry name" value="EXPRESSED PROTEIN"/>
    <property type="match status" value="1"/>
</dbReference>
<name>A0A7N0UP41_KALFE</name>
<evidence type="ECO:0000313" key="2">
    <source>
        <dbReference type="EnsemblPlants" id="Kaladp0076s0417.1.v1.1"/>
    </source>
</evidence>
<feature type="coiled-coil region" evidence="1">
    <location>
        <begin position="89"/>
        <end position="135"/>
    </location>
</feature>